<proteinExistence type="inferred from homology"/>
<comment type="function">
    <text evidence="11">Mannosyltransferase involved in glycosylphosphatidylinositol-anchor biosynthesis.</text>
</comment>
<feature type="transmembrane region" description="Helical" evidence="11">
    <location>
        <begin position="323"/>
        <end position="341"/>
    </location>
</feature>
<protein>
    <recommendedName>
        <fullName evidence="11">GPI mannosyltransferase 2</fullName>
        <ecNumber evidence="11">2.4.1.-</ecNumber>
    </recommendedName>
</protein>
<dbReference type="GO" id="GO:0005789">
    <property type="term" value="C:endoplasmic reticulum membrane"/>
    <property type="evidence" value="ECO:0007669"/>
    <property type="project" value="UniProtKB-SubCell"/>
</dbReference>
<dbReference type="GO" id="GO:0004376">
    <property type="term" value="F:GPI mannosyltransferase activity"/>
    <property type="evidence" value="ECO:0007669"/>
    <property type="project" value="InterPro"/>
</dbReference>
<evidence type="ECO:0000256" key="8">
    <source>
        <dbReference type="ARBA" id="ARBA00022824"/>
    </source>
</evidence>
<feature type="transmembrane region" description="Helical" evidence="11">
    <location>
        <begin position="476"/>
        <end position="495"/>
    </location>
</feature>
<sequence>MYSPREKIFWFAAISRCTVLFISSISNSLLEDHKAEGVFISSIPCDRNLNKLPKNRCDSRHSPIDYFIHVLFGGLVRWDAHYFLHIAKNDYSQEKMLAFFPFYPLIVRSLASVLNFVFSNFVTYESLLILTSVVINFVLFIKSAQVLYELSCAVLKNTEISYKAAILYCINPASIFFTAPYSETCYAFLTFSAMLYCVENKLTISSVVNGLSSMTRSNGILNVGFVLHRLLYNFITHYSSNNTSFIISTTITINSTLTCLGSLIVSILPFCAFQLFSYVKFCHESLYKNERPWCNKTIPLAYSYVQEHYWNVGFLRYYQIKQIPNFMLAFPLVFIIIRNSITELRKSRFYSERIKSLFMTTNEQHIVFKVHALCLTVFCLLCIHVQVTTRMLCSSSPVLYWYVAQYFSSYDDKKVNHDTKLKEKLSNKGTLKPNIFLPKNEFTQVDSKSNMESRFRVFLFEKVEGNKKTVCSLLKIYFLSYFIIGTVMFSNFYPFT</sequence>
<evidence type="ECO:0000313" key="13">
    <source>
        <dbReference type="Proteomes" id="UP000291343"/>
    </source>
</evidence>
<dbReference type="GO" id="GO:0031501">
    <property type="term" value="C:mannosyltransferase complex"/>
    <property type="evidence" value="ECO:0007669"/>
    <property type="project" value="TreeGrafter"/>
</dbReference>
<dbReference type="PANTHER" id="PTHR12468:SF2">
    <property type="entry name" value="GPI MANNOSYLTRANSFERASE 2"/>
    <property type="match status" value="1"/>
</dbReference>
<dbReference type="UniPathway" id="UPA00196"/>
<comment type="caution">
    <text evidence="11">Lacks conserved residue(s) required for the propagation of feature annotation.</text>
</comment>
<dbReference type="AlphaFoldDB" id="A0A482WR83"/>
<comment type="caution">
    <text evidence="12">The sequence shown here is derived from an EMBL/GenBank/DDBJ whole genome shotgun (WGS) entry which is preliminary data.</text>
</comment>
<keyword evidence="10 11" id="KW-0472">Membrane</keyword>
<evidence type="ECO:0000256" key="4">
    <source>
        <dbReference type="ARBA" id="ARBA00022502"/>
    </source>
</evidence>
<dbReference type="InParanoid" id="A0A482WR83"/>
<feature type="transmembrane region" description="Helical" evidence="11">
    <location>
        <begin position="124"/>
        <end position="141"/>
    </location>
</feature>
<dbReference type="Pfam" id="PF04188">
    <property type="entry name" value="Mannosyl_trans2"/>
    <property type="match status" value="1"/>
</dbReference>
<dbReference type="GO" id="GO:0000009">
    <property type="term" value="F:alpha-1,6-mannosyltransferase activity"/>
    <property type="evidence" value="ECO:0007669"/>
    <property type="project" value="InterPro"/>
</dbReference>
<evidence type="ECO:0000256" key="5">
    <source>
        <dbReference type="ARBA" id="ARBA00022676"/>
    </source>
</evidence>
<reference evidence="12 13" key="1">
    <citation type="journal article" date="2017" name="Gigascience">
        <title>Genome sequence of the small brown planthopper, Laodelphax striatellus.</title>
        <authorList>
            <person name="Zhu J."/>
            <person name="Jiang F."/>
            <person name="Wang X."/>
            <person name="Yang P."/>
            <person name="Bao Y."/>
            <person name="Zhao W."/>
            <person name="Wang W."/>
            <person name="Lu H."/>
            <person name="Wang Q."/>
            <person name="Cui N."/>
            <person name="Li J."/>
            <person name="Chen X."/>
            <person name="Luo L."/>
            <person name="Yu J."/>
            <person name="Kang L."/>
            <person name="Cui F."/>
        </authorList>
    </citation>
    <scope>NUCLEOTIDE SEQUENCE [LARGE SCALE GENOMIC DNA]</scope>
    <source>
        <strain evidence="12">Lst14</strain>
    </source>
</reference>
<dbReference type="Proteomes" id="UP000291343">
    <property type="component" value="Unassembled WGS sequence"/>
</dbReference>
<evidence type="ECO:0000256" key="1">
    <source>
        <dbReference type="ARBA" id="ARBA00004477"/>
    </source>
</evidence>
<keyword evidence="6 11" id="KW-0808">Transferase</keyword>
<comment type="similarity">
    <text evidence="3 11">Belongs to the PIGV family.</text>
</comment>
<evidence type="ECO:0000256" key="11">
    <source>
        <dbReference type="RuleBase" id="RU363112"/>
    </source>
</evidence>
<keyword evidence="9 11" id="KW-1133">Transmembrane helix</keyword>
<comment type="subcellular location">
    <subcellularLocation>
        <location evidence="1 11">Endoplasmic reticulum membrane</location>
        <topology evidence="1 11">Multi-pass membrane protein</topology>
    </subcellularLocation>
</comment>
<evidence type="ECO:0000256" key="9">
    <source>
        <dbReference type="ARBA" id="ARBA00022989"/>
    </source>
</evidence>
<evidence type="ECO:0000256" key="3">
    <source>
        <dbReference type="ARBA" id="ARBA00008698"/>
    </source>
</evidence>
<dbReference type="OrthoDB" id="10252502at2759"/>
<dbReference type="FunCoup" id="A0A482WR83">
    <property type="interactions" value="529"/>
</dbReference>
<keyword evidence="4 11" id="KW-0337">GPI-anchor biosynthesis</keyword>
<dbReference type="EC" id="2.4.1.-" evidence="11"/>
<dbReference type="InterPro" id="IPR007315">
    <property type="entry name" value="PIG-V/Gpi18"/>
</dbReference>
<keyword evidence="7 11" id="KW-0812">Transmembrane</keyword>
<evidence type="ECO:0000256" key="10">
    <source>
        <dbReference type="ARBA" id="ARBA00023136"/>
    </source>
</evidence>
<name>A0A482WR83_LAOST</name>
<keyword evidence="5 11" id="KW-0328">Glycosyltransferase</keyword>
<feature type="transmembrane region" description="Helical" evidence="11">
    <location>
        <begin position="255"/>
        <end position="279"/>
    </location>
</feature>
<comment type="pathway">
    <text evidence="2 11">Glycolipid biosynthesis; glycosylphosphatidylinositol-anchor biosynthesis.</text>
</comment>
<dbReference type="STRING" id="195883.A0A482WR83"/>
<evidence type="ECO:0000256" key="2">
    <source>
        <dbReference type="ARBA" id="ARBA00004687"/>
    </source>
</evidence>
<accession>A0A482WR83</accession>
<evidence type="ECO:0000313" key="12">
    <source>
        <dbReference type="EMBL" id="RZF35968.1"/>
    </source>
</evidence>
<feature type="transmembrane region" description="Helical" evidence="11">
    <location>
        <begin position="366"/>
        <end position="387"/>
    </location>
</feature>
<feature type="transmembrane region" description="Helical" evidence="11">
    <location>
        <begin position="96"/>
        <end position="118"/>
    </location>
</feature>
<organism evidence="12 13">
    <name type="scientific">Laodelphax striatellus</name>
    <name type="common">Small brown planthopper</name>
    <name type="synonym">Delphax striatella</name>
    <dbReference type="NCBI Taxonomy" id="195883"/>
    <lineage>
        <taxon>Eukaryota</taxon>
        <taxon>Metazoa</taxon>
        <taxon>Ecdysozoa</taxon>
        <taxon>Arthropoda</taxon>
        <taxon>Hexapoda</taxon>
        <taxon>Insecta</taxon>
        <taxon>Pterygota</taxon>
        <taxon>Neoptera</taxon>
        <taxon>Paraneoptera</taxon>
        <taxon>Hemiptera</taxon>
        <taxon>Auchenorrhyncha</taxon>
        <taxon>Fulgoroidea</taxon>
        <taxon>Delphacidae</taxon>
        <taxon>Criomorphinae</taxon>
        <taxon>Laodelphax</taxon>
    </lineage>
</organism>
<dbReference type="PANTHER" id="PTHR12468">
    <property type="entry name" value="GPI MANNOSYLTRANSFERASE 2"/>
    <property type="match status" value="1"/>
</dbReference>
<keyword evidence="13" id="KW-1185">Reference proteome</keyword>
<dbReference type="GO" id="GO:0006506">
    <property type="term" value="P:GPI anchor biosynthetic process"/>
    <property type="evidence" value="ECO:0007669"/>
    <property type="project" value="UniProtKB-UniPathway"/>
</dbReference>
<dbReference type="EMBL" id="QKKF02027185">
    <property type="protein sequence ID" value="RZF35968.1"/>
    <property type="molecule type" value="Genomic_DNA"/>
</dbReference>
<keyword evidence="8 11" id="KW-0256">Endoplasmic reticulum</keyword>
<evidence type="ECO:0000256" key="7">
    <source>
        <dbReference type="ARBA" id="ARBA00022692"/>
    </source>
</evidence>
<gene>
    <name evidence="12" type="ORF">LSTR_LSTR005381</name>
</gene>
<evidence type="ECO:0000256" key="6">
    <source>
        <dbReference type="ARBA" id="ARBA00022679"/>
    </source>
</evidence>